<organism evidence="1 2">
    <name type="scientific">Cinchona calisaya</name>
    <dbReference type="NCBI Taxonomy" id="153742"/>
    <lineage>
        <taxon>Eukaryota</taxon>
        <taxon>Viridiplantae</taxon>
        <taxon>Streptophyta</taxon>
        <taxon>Embryophyta</taxon>
        <taxon>Tracheophyta</taxon>
        <taxon>Spermatophyta</taxon>
        <taxon>Magnoliopsida</taxon>
        <taxon>eudicotyledons</taxon>
        <taxon>Gunneridae</taxon>
        <taxon>Pentapetalae</taxon>
        <taxon>asterids</taxon>
        <taxon>lamiids</taxon>
        <taxon>Gentianales</taxon>
        <taxon>Rubiaceae</taxon>
        <taxon>Cinchonoideae</taxon>
        <taxon>Cinchoneae</taxon>
        <taxon>Cinchona</taxon>
    </lineage>
</organism>
<accession>A0ABD3APB4</accession>
<evidence type="ECO:0000313" key="2">
    <source>
        <dbReference type="Proteomes" id="UP001630127"/>
    </source>
</evidence>
<gene>
    <name evidence="1" type="ORF">ACH5RR_006553</name>
</gene>
<comment type="caution">
    <text evidence="1">The sequence shown here is derived from an EMBL/GenBank/DDBJ whole genome shotgun (WGS) entry which is preliminary data.</text>
</comment>
<dbReference type="PROSITE" id="PS51257">
    <property type="entry name" value="PROKAR_LIPOPROTEIN"/>
    <property type="match status" value="1"/>
</dbReference>
<dbReference type="Proteomes" id="UP001630127">
    <property type="component" value="Unassembled WGS sequence"/>
</dbReference>
<sequence length="103" mass="12083">MASMRTKIDVLVELEEIIMESIYIITMVLIGCNHHLNYLCRRSIVRYSLGEKLENQIKHLDRLIQFSDAWCVDNLRMNKNAFARLCYLLRENGGLVDSRHVKS</sequence>
<reference evidence="1 2" key="1">
    <citation type="submission" date="2024-11" db="EMBL/GenBank/DDBJ databases">
        <title>A near-complete genome assembly of Cinchona calisaya.</title>
        <authorList>
            <person name="Lian D.C."/>
            <person name="Zhao X.W."/>
            <person name="Wei L."/>
        </authorList>
    </citation>
    <scope>NUCLEOTIDE SEQUENCE [LARGE SCALE GENOMIC DNA]</scope>
    <source>
        <tissue evidence="1">Nenye</tissue>
    </source>
</reference>
<name>A0ABD3APB4_9GENT</name>
<dbReference type="AlphaFoldDB" id="A0ABD3APB4"/>
<proteinExistence type="predicted"/>
<dbReference type="EMBL" id="JBJUIK010000003">
    <property type="protein sequence ID" value="KAL3533032.1"/>
    <property type="molecule type" value="Genomic_DNA"/>
</dbReference>
<evidence type="ECO:0000313" key="1">
    <source>
        <dbReference type="EMBL" id="KAL3533032.1"/>
    </source>
</evidence>
<keyword evidence="2" id="KW-1185">Reference proteome</keyword>
<protein>
    <submittedName>
        <fullName evidence="1">Uncharacterized protein</fullName>
    </submittedName>
</protein>